<evidence type="ECO:0000313" key="2">
    <source>
        <dbReference type="Proteomes" id="UP000049127"/>
    </source>
</evidence>
<dbReference type="Proteomes" id="UP000049127">
    <property type="component" value="Unassembled WGS sequence"/>
</dbReference>
<gene>
    <name evidence="1" type="ORF">R28058_30301</name>
</gene>
<organism evidence="1 2">
    <name type="scientific">Paraclostridium sordellii</name>
    <name type="common">Clostridium sordellii</name>
    <dbReference type="NCBI Taxonomy" id="1505"/>
    <lineage>
        <taxon>Bacteria</taxon>
        <taxon>Bacillati</taxon>
        <taxon>Bacillota</taxon>
        <taxon>Clostridia</taxon>
        <taxon>Peptostreptococcales</taxon>
        <taxon>Peptostreptococcaceae</taxon>
        <taxon>Paraclostridium</taxon>
    </lineage>
</organism>
<sequence>MNFIFAKVTNSRLMGSMGLIIGWEDKDDVLYQYFLIDAEGLGIADYVSLRNASYEELNREQERLMGGLGADRIQITEDEALTLVNYYGNKTIYWEKDLPGEISEYIDFIKNYKPTIDIFDLYPKICKKIDTDIEFINYMTMRFIAWDKDSLKYFSNNEDIASMHITNINGALLKNKVTKKDDSMYICDVLYEDNDGYYTCKLAFHINYENDQYKINSLMFTDKEGMYDFEVFDEISKSEYVAIYDLKEKDDFIDKFYKLNPFVLKSDLDLGTLFTRFNFDNNHVKEDVYVINNDLSALYYQMKDQFFVATYNEKDRLYINKLLQCNFSDYIDFKEELFFEQNVLYEFVECESEDFYDFLG</sequence>
<protein>
    <submittedName>
        <fullName evidence="1">Uncharacterized protein</fullName>
    </submittedName>
</protein>
<dbReference type="EMBL" id="CEKZ01000024">
    <property type="protein sequence ID" value="CEQ05313.1"/>
    <property type="molecule type" value="Genomic_DNA"/>
</dbReference>
<proteinExistence type="predicted"/>
<dbReference type="RefSeq" id="WP_055343149.1">
    <property type="nucleotide sequence ID" value="NZ_CDNI01000024.1"/>
</dbReference>
<name>A0A0C7R7T9_PARSO</name>
<accession>A0A0C7R7T9</accession>
<dbReference type="OrthoDB" id="2078434at2"/>
<evidence type="ECO:0000313" key="1">
    <source>
        <dbReference type="EMBL" id="CEQ05313.1"/>
    </source>
</evidence>
<reference evidence="1 2" key="1">
    <citation type="submission" date="2015-01" db="EMBL/GenBank/DDBJ databases">
        <authorList>
            <person name="Aslett A.Martin."/>
            <person name="De Silva Nishadi"/>
        </authorList>
    </citation>
    <scope>NUCLEOTIDE SEQUENCE [LARGE SCALE GENOMIC DNA]</scope>
    <source>
        <strain evidence="1 2">R28058</strain>
    </source>
</reference>
<dbReference type="AlphaFoldDB" id="A0A0C7R7T9"/>